<dbReference type="Pfam" id="PF01978">
    <property type="entry name" value="TrmB"/>
    <property type="match status" value="1"/>
</dbReference>
<dbReference type="EMBL" id="BONH01000031">
    <property type="protein sequence ID" value="GIG00757.1"/>
    <property type="molecule type" value="Genomic_DNA"/>
</dbReference>
<accession>A0A8J3KIW8</accession>
<dbReference type="RefSeq" id="WP_120320496.1">
    <property type="nucleotide sequence ID" value="NZ_BONH01000031.1"/>
</dbReference>
<dbReference type="PANTHER" id="PTHR34293:SF1">
    <property type="entry name" value="HTH-TYPE TRANSCRIPTIONAL REGULATOR TRMBL2"/>
    <property type="match status" value="1"/>
</dbReference>
<evidence type="ECO:0000313" key="2">
    <source>
        <dbReference type="EMBL" id="GIG00757.1"/>
    </source>
</evidence>
<dbReference type="PANTHER" id="PTHR34293">
    <property type="entry name" value="HTH-TYPE TRANSCRIPTIONAL REGULATOR TRMBL2"/>
    <property type="match status" value="1"/>
</dbReference>
<evidence type="ECO:0000259" key="1">
    <source>
        <dbReference type="SMART" id="SM00421"/>
    </source>
</evidence>
<gene>
    <name evidence="2" type="ORF">Cci01nite_58500</name>
</gene>
<dbReference type="GO" id="GO:0006355">
    <property type="term" value="P:regulation of DNA-templated transcription"/>
    <property type="evidence" value="ECO:0007669"/>
    <property type="project" value="InterPro"/>
</dbReference>
<dbReference type="InterPro" id="IPR036388">
    <property type="entry name" value="WH-like_DNA-bd_sf"/>
</dbReference>
<name>A0A8J3KIW8_9ACTN</name>
<reference evidence="2 3" key="1">
    <citation type="submission" date="2021-01" db="EMBL/GenBank/DDBJ databases">
        <title>Whole genome shotgun sequence of Catellatospora citrea NBRC 14495.</title>
        <authorList>
            <person name="Komaki H."/>
            <person name="Tamura T."/>
        </authorList>
    </citation>
    <scope>NUCLEOTIDE SEQUENCE [LARGE SCALE GENOMIC DNA]</scope>
    <source>
        <strain evidence="2 3">NBRC 14495</strain>
    </source>
</reference>
<protein>
    <submittedName>
        <fullName evidence="2">Transcriptional regulator</fullName>
    </submittedName>
</protein>
<dbReference type="InterPro" id="IPR000792">
    <property type="entry name" value="Tscrpt_reg_LuxR_C"/>
</dbReference>
<dbReference type="GO" id="GO:0003677">
    <property type="term" value="F:DNA binding"/>
    <property type="evidence" value="ECO:0007669"/>
    <property type="project" value="InterPro"/>
</dbReference>
<dbReference type="InterPro" id="IPR002831">
    <property type="entry name" value="Tscrpt_reg_TrmB_N"/>
</dbReference>
<dbReference type="AlphaFoldDB" id="A0A8J3KIW8"/>
<proteinExistence type="predicted"/>
<dbReference type="InterPro" id="IPR051797">
    <property type="entry name" value="TrmB-like"/>
</dbReference>
<dbReference type="Gene3D" id="1.10.10.10">
    <property type="entry name" value="Winged helix-like DNA-binding domain superfamily/Winged helix DNA-binding domain"/>
    <property type="match status" value="2"/>
</dbReference>
<keyword evidence="3" id="KW-1185">Reference proteome</keyword>
<organism evidence="2 3">
    <name type="scientific">Catellatospora citrea</name>
    <dbReference type="NCBI Taxonomy" id="53366"/>
    <lineage>
        <taxon>Bacteria</taxon>
        <taxon>Bacillati</taxon>
        <taxon>Actinomycetota</taxon>
        <taxon>Actinomycetes</taxon>
        <taxon>Micromonosporales</taxon>
        <taxon>Micromonosporaceae</taxon>
        <taxon>Catellatospora</taxon>
    </lineage>
</organism>
<dbReference type="Proteomes" id="UP000659904">
    <property type="component" value="Unassembled WGS sequence"/>
</dbReference>
<dbReference type="SUPFAM" id="SSF46894">
    <property type="entry name" value="C-terminal effector domain of the bipartite response regulators"/>
    <property type="match status" value="1"/>
</dbReference>
<comment type="caution">
    <text evidence="2">The sequence shown here is derived from an EMBL/GenBank/DDBJ whole genome shotgun (WGS) entry which is preliminary data.</text>
</comment>
<dbReference type="SMART" id="SM00421">
    <property type="entry name" value="HTH_LUXR"/>
    <property type="match status" value="1"/>
</dbReference>
<evidence type="ECO:0000313" key="3">
    <source>
        <dbReference type="Proteomes" id="UP000659904"/>
    </source>
</evidence>
<sequence length="325" mass="35422">MPDELELLPALEEHAYRILVKLDRARPDELAALASLSFAEATRVLYALQARGLAATQPGEDTVFRPLPPAVALGNQLLRRHEALERARQLVAELNDEYRAGVRRSEADHLVEVIIGGGALRDRLQQLQDSAREEMLWFCRSNPVALPSGENTAELDALRRGVRYQVIYDREFLGSPGVLDNALAGVRLGQQARILPSLPIRVAIADRTTAICPLVRETGGGETTAAVIGPSELLNALTALFDAYWAMATPVHAPGEADTVTADAPDDAELYVLSLMIGGLPDKAIASQLGVSRRTVQRRLDRLMALARVDTRPGLAYHAARHGWL</sequence>
<feature type="domain" description="HTH luxR-type" evidence="1">
    <location>
        <begin position="262"/>
        <end position="319"/>
    </location>
</feature>
<dbReference type="InterPro" id="IPR016032">
    <property type="entry name" value="Sig_transdc_resp-reg_C-effctor"/>
</dbReference>